<dbReference type="Gene3D" id="3.30.470.20">
    <property type="entry name" value="ATP-grasp fold, B domain"/>
    <property type="match status" value="1"/>
</dbReference>
<dbReference type="HAMAP" id="MF_01552">
    <property type="entry name" value="RimK"/>
    <property type="match status" value="1"/>
</dbReference>
<keyword evidence="4 11" id="KW-0547">Nucleotide-binding</keyword>
<dbReference type="Gene3D" id="3.30.1490.20">
    <property type="entry name" value="ATP-grasp fold, A domain"/>
    <property type="match status" value="1"/>
</dbReference>
<feature type="binding site" evidence="11">
    <location>
        <position position="187"/>
    </location>
    <ligand>
        <name>ATP</name>
        <dbReference type="ChEBI" id="CHEBI:30616"/>
    </ligand>
</feature>
<organism evidence="13 14">
    <name type="scientific">Sinimarinibacterium flocculans</name>
    <dbReference type="NCBI Taxonomy" id="985250"/>
    <lineage>
        <taxon>Bacteria</taxon>
        <taxon>Pseudomonadati</taxon>
        <taxon>Pseudomonadota</taxon>
        <taxon>Gammaproteobacteria</taxon>
        <taxon>Nevskiales</taxon>
        <taxon>Nevskiaceae</taxon>
        <taxon>Sinimarinibacterium</taxon>
    </lineage>
</organism>
<name>A0A318EET8_9GAMM</name>
<dbReference type="FunFam" id="3.30.1490.20:FF:000005">
    <property type="entry name" value="Probable alpha-L-glutamate ligase 1"/>
    <property type="match status" value="1"/>
</dbReference>
<dbReference type="PANTHER" id="PTHR21621:SF7">
    <property type="entry name" value="RIBOSOMAL PROTEIN BS6--L-GLUTAMATE LIGASE"/>
    <property type="match status" value="1"/>
</dbReference>
<comment type="caution">
    <text evidence="13">The sequence shown here is derived from an EMBL/GenBank/DDBJ whole genome shotgun (WGS) entry which is preliminary data.</text>
</comment>
<dbReference type="AlphaFoldDB" id="A0A318EET8"/>
<evidence type="ECO:0000259" key="12">
    <source>
        <dbReference type="PROSITE" id="PS50975"/>
    </source>
</evidence>
<dbReference type="SUPFAM" id="SSF56059">
    <property type="entry name" value="Glutathione synthetase ATP-binding domain-like"/>
    <property type="match status" value="1"/>
</dbReference>
<evidence type="ECO:0000256" key="11">
    <source>
        <dbReference type="HAMAP-Rule" id="MF_01552"/>
    </source>
</evidence>
<feature type="binding site" evidence="11">
    <location>
        <position position="260"/>
    </location>
    <ligand>
        <name>Mn(2+)</name>
        <dbReference type="ChEBI" id="CHEBI:29035"/>
        <label>2</label>
    </ligand>
</feature>
<dbReference type="PANTHER" id="PTHR21621">
    <property type="entry name" value="RIBOSOMAL PROTEIN S6 MODIFICATION PROTEIN"/>
    <property type="match status" value="1"/>
</dbReference>
<keyword evidence="14" id="KW-1185">Reference proteome</keyword>
<dbReference type="InterPro" id="IPR041107">
    <property type="entry name" value="Rimk_N"/>
</dbReference>
<evidence type="ECO:0000256" key="2">
    <source>
        <dbReference type="ARBA" id="ARBA00022598"/>
    </source>
</evidence>
<evidence type="ECO:0000313" key="14">
    <source>
        <dbReference type="Proteomes" id="UP000248330"/>
    </source>
</evidence>
<dbReference type="InterPro" id="IPR011761">
    <property type="entry name" value="ATP-grasp"/>
</dbReference>
<evidence type="ECO:0000256" key="5">
    <source>
        <dbReference type="ARBA" id="ARBA00022840"/>
    </source>
</evidence>
<dbReference type="Gene3D" id="3.40.50.20">
    <property type="match status" value="1"/>
</dbReference>
<evidence type="ECO:0000256" key="1">
    <source>
        <dbReference type="ARBA" id="ARBA00001936"/>
    </source>
</evidence>
<feature type="binding site" evidence="11">
    <location>
        <position position="262"/>
    </location>
    <ligand>
        <name>Mg(2+)</name>
        <dbReference type="ChEBI" id="CHEBI:18420"/>
        <label>2</label>
    </ligand>
</feature>
<feature type="binding site" evidence="11">
    <location>
        <position position="248"/>
    </location>
    <ligand>
        <name>Mg(2+)</name>
        <dbReference type="ChEBI" id="CHEBI:18420"/>
        <label>1</label>
    </ligand>
</feature>
<feature type="binding site" evidence="11">
    <location>
        <position position="260"/>
    </location>
    <ligand>
        <name>Mg(2+)</name>
        <dbReference type="ChEBI" id="CHEBI:18420"/>
        <label>2</label>
    </ligand>
</feature>
<dbReference type="FunFam" id="3.40.50.20:FF:000004">
    <property type="entry name" value="Probable alpha-L-glutamate ligase"/>
    <property type="match status" value="1"/>
</dbReference>
<dbReference type="GO" id="GO:0018169">
    <property type="term" value="F:ribosomal S6-glutamic acid ligase activity"/>
    <property type="evidence" value="ECO:0007669"/>
    <property type="project" value="TreeGrafter"/>
</dbReference>
<evidence type="ECO:0000256" key="9">
    <source>
        <dbReference type="ARBA" id="ARBA00061239"/>
    </source>
</evidence>
<evidence type="ECO:0000256" key="10">
    <source>
        <dbReference type="ARBA" id="ARBA00072141"/>
    </source>
</evidence>
<keyword evidence="7 11" id="KW-0648">Protein biosynthesis</keyword>
<dbReference type="EC" id="6.3.2.-" evidence="11"/>
<feature type="binding site" evidence="11">
    <location>
        <begin position="211"/>
        <end position="213"/>
    </location>
    <ligand>
        <name>ATP</name>
        <dbReference type="ChEBI" id="CHEBI:30616"/>
    </ligand>
</feature>
<sequence length="301" mass="32446">MKIAILSRNRRLYSTRRLKQAAEARGHQVRIIDVLRCYMKLQPGKPEIWYGQRRLAGFDAVIPRIGASVTFYGTAVLRQFEMMGVYTLNESVAITRARDKLRALQLLARRGVGMPATAFAHSPDDTDGVIGLVGGAPLVLKLVEGTQGQGVVLAENPQAARSVIDAFRGLDAYFLVQQFVAEAGNADIRALVVGGKVVAAMRRTAKAGDFRANLHRGGSAEPVKLTTDERRAAVRAARIVGLNVAGVDLLRTPQGSMVIEVNASPGLEGIEATSGVDVAGRIIEFVEQNARPHRTRTRGAG</sequence>
<gene>
    <name evidence="11" type="primary">rimK</name>
    <name evidence="13" type="ORF">C8D93_10773</name>
</gene>
<feature type="binding site" evidence="11">
    <location>
        <position position="248"/>
    </location>
    <ligand>
        <name>Mn(2+)</name>
        <dbReference type="ChEBI" id="CHEBI:29035"/>
        <label>1</label>
    </ligand>
</feature>
<evidence type="ECO:0000256" key="7">
    <source>
        <dbReference type="ARBA" id="ARBA00022917"/>
    </source>
</evidence>
<evidence type="ECO:0000256" key="6">
    <source>
        <dbReference type="ARBA" id="ARBA00022842"/>
    </source>
</evidence>
<feature type="domain" description="ATP-grasp" evidence="12">
    <location>
        <begin position="104"/>
        <end position="287"/>
    </location>
</feature>
<evidence type="ECO:0000256" key="8">
    <source>
        <dbReference type="ARBA" id="ARBA00023211"/>
    </source>
</evidence>
<dbReference type="PROSITE" id="PS50975">
    <property type="entry name" value="ATP_GRASP"/>
    <property type="match status" value="1"/>
</dbReference>
<dbReference type="GO" id="GO:0005737">
    <property type="term" value="C:cytoplasm"/>
    <property type="evidence" value="ECO:0007669"/>
    <property type="project" value="TreeGrafter"/>
</dbReference>
<comment type="similarity">
    <text evidence="11">Belongs to the RimK family.</text>
</comment>
<dbReference type="NCBIfam" id="NF007764">
    <property type="entry name" value="PRK10446.1"/>
    <property type="match status" value="1"/>
</dbReference>
<comment type="cofactor">
    <cofactor evidence="1">
        <name>Mn(2+)</name>
        <dbReference type="ChEBI" id="CHEBI:29035"/>
    </cofactor>
</comment>
<dbReference type="Proteomes" id="UP000248330">
    <property type="component" value="Unassembled WGS sequence"/>
</dbReference>
<feature type="binding site" evidence="11">
    <location>
        <position position="141"/>
    </location>
    <ligand>
        <name>ATP</name>
        <dbReference type="ChEBI" id="CHEBI:30616"/>
    </ligand>
</feature>
<evidence type="ECO:0000313" key="13">
    <source>
        <dbReference type="EMBL" id="PXV66509.1"/>
    </source>
</evidence>
<dbReference type="GO" id="GO:0046872">
    <property type="term" value="F:metal ion binding"/>
    <property type="evidence" value="ECO:0007669"/>
    <property type="project" value="UniProtKB-KW"/>
</dbReference>
<dbReference type="NCBIfam" id="TIGR00768">
    <property type="entry name" value="rimK_fam"/>
    <property type="match status" value="1"/>
</dbReference>
<reference evidence="13 14" key="1">
    <citation type="submission" date="2018-04" db="EMBL/GenBank/DDBJ databases">
        <title>Genomic Encyclopedia of Type Strains, Phase IV (KMG-IV): sequencing the most valuable type-strain genomes for metagenomic binning, comparative biology and taxonomic classification.</title>
        <authorList>
            <person name="Goeker M."/>
        </authorList>
    </citation>
    <scope>NUCLEOTIDE SEQUENCE [LARGE SCALE GENOMIC DNA]</scope>
    <source>
        <strain evidence="13 14">DSM 104150</strain>
    </source>
</reference>
<dbReference type="EMBL" id="QICN01000007">
    <property type="protein sequence ID" value="PXV66509.1"/>
    <property type="molecule type" value="Genomic_DNA"/>
</dbReference>
<feature type="binding site" evidence="11">
    <location>
        <position position="262"/>
    </location>
    <ligand>
        <name>Mn(2+)</name>
        <dbReference type="ChEBI" id="CHEBI:29035"/>
        <label>2</label>
    </ligand>
</feature>
<dbReference type="OrthoDB" id="3865600at2"/>
<dbReference type="InterPro" id="IPR004666">
    <property type="entry name" value="Rp_bS6_RimK/Lys_biosynth_LsyX"/>
</dbReference>
<dbReference type="Pfam" id="PF18030">
    <property type="entry name" value="Rimk_N"/>
    <property type="match status" value="1"/>
</dbReference>
<dbReference type="GO" id="GO:0009432">
    <property type="term" value="P:SOS response"/>
    <property type="evidence" value="ECO:0007669"/>
    <property type="project" value="TreeGrafter"/>
</dbReference>
<keyword evidence="5 11" id="KW-0067">ATP-binding</keyword>
<accession>A0A318EET8</accession>
<feature type="binding site" evidence="11">
    <location>
        <position position="260"/>
    </location>
    <ligand>
        <name>Mn(2+)</name>
        <dbReference type="ChEBI" id="CHEBI:29035"/>
        <label>1</label>
    </ligand>
</feature>
<dbReference type="RefSeq" id="WP_110265639.1">
    <property type="nucleotide sequence ID" value="NZ_CAWNXA010000007.1"/>
</dbReference>
<evidence type="ECO:0000256" key="3">
    <source>
        <dbReference type="ARBA" id="ARBA00022723"/>
    </source>
</evidence>
<dbReference type="Pfam" id="PF08443">
    <property type="entry name" value="RimK"/>
    <property type="match status" value="1"/>
</dbReference>
<feature type="binding site" evidence="11">
    <location>
        <begin position="178"/>
        <end position="179"/>
    </location>
    <ligand>
        <name>ATP</name>
        <dbReference type="ChEBI" id="CHEBI:30616"/>
    </ligand>
</feature>
<keyword evidence="3 11" id="KW-0479">Metal-binding</keyword>
<protein>
    <recommendedName>
        <fullName evidence="10 11">Probable alpha-L-glutamate ligase</fullName>
        <ecNumber evidence="11">6.3.2.-</ecNumber>
    </recommendedName>
</protein>
<evidence type="ECO:0000256" key="4">
    <source>
        <dbReference type="ARBA" id="ARBA00022741"/>
    </source>
</evidence>
<keyword evidence="6 11" id="KW-0460">Magnesium</keyword>
<dbReference type="InterPro" id="IPR023533">
    <property type="entry name" value="RimK"/>
</dbReference>
<keyword evidence="8 11" id="KW-0464">Manganese</keyword>
<dbReference type="InterPro" id="IPR013651">
    <property type="entry name" value="ATP-grasp_RimK-type"/>
</dbReference>
<proteinExistence type="inferred from homology"/>
<keyword evidence="2 11" id="KW-0436">Ligase</keyword>
<feature type="binding site" evidence="11">
    <location>
        <position position="260"/>
    </location>
    <ligand>
        <name>Mg(2+)</name>
        <dbReference type="ChEBI" id="CHEBI:18420"/>
        <label>1</label>
    </ligand>
</feature>
<comment type="similarity">
    <text evidence="9">In the C-terminal section; belongs to the RimK family.</text>
</comment>
<comment type="cofactor">
    <cofactor evidence="11">
        <name>Mg(2+)</name>
        <dbReference type="ChEBI" id="CHEBI:18420"/>
    </cofactor>
    <cofactor evidence="11">
        <name>Mn(2+)</name>
        <dbReference type="ChEBI" id="CHEBI:29035"/>
    </cofactor>
    <text evidence="11">Binds 2 magnesium or manganese ions per subunit.</text>
</comment>
<dbReference type="FunFam" id="3.30.470.20:FF:000058">
    <property type="entry name" value="Alpha-aminoadipate--LysW ligase LysX protein"/>
    <property type="match status" value="1"/>
</dbReference>
<dbReference type="InterPro" id="IPR013815">
    <property type="entry name" value="ATP_grasp_subdomain_1"/>
</dbReference>
<dbReference type="GO" id="GO:0005524">
    <property type="term" value="F:ATP binding"/>
    <property type="evidence" value="ECO:0007669"/>
    <property type="project" value="UniProtKB-UniRule"/>
</dbReference>
<dbReference type="GO" id="GO:0006412">
    <property type="term" value="P:translation"/>
    <property type="evidence" value="ECO:0007669"/>
    <property type="project" value="UniProtKB-KW"/>
</dbReference>